<feature type="transmembrane region" description="Helical" evidence="1">
    <location>
        <begin position="21"/>
        <end position="47"/>
    </location>
</feature>
<reference evidence="2 3" key="1">
    <citation type="submission" date="2019-08" db="EMBL/GenBank/DDBJ databases">
        <authorList>
            <person name="Alioto T."/>
            <person name="Alioto T."/>
            <person name="Gomez Garrido J."/>
        </authorList>
    </citation>
    <scope>NUCLEOTIDE SEQUENCE [LARGE SCALE GENOMIC DNA]</scope>
</reference>
<keyword evidence="1" id="KW-1133">Transmembrane helix</keyword>
<dbReference type="OrthoDB" id="6372935at2759"/>
<evidence type="ECO:0000313" key="3">
    <source>
        <dbReference type="Proteomes" id="UP000325440"/>
    </source>
</evidence>
<evidence type="ECO:0000313" key="2">
    <source>
        <dbReference type="EMBL" id="VVC42271.1"/>
    </source>
</evidence>
<evidence type="ECO:0000256" key="1">
    <source>
        <dbReference type="SAM" id="Phobius"/>
    </source>
</evidence>
<keyword evidence="1" id="KW-0812">Transmembrane</keyword>
<proteinExistence type="predicted"/>
<organism evidence="2 3">
    <name type="scientific">Cinara cedri</name>
    <dbReference type="NCBI Taxonomy" id="506608"/>
    <lineage>
        <taxon>Eukaryota</taxon>
        <taxon>Metazoa</taxon>
        <taxon>Ecdysozoa</taxon>
        <taxon>Arthropoda</taxon>
        <taxon>Hexapoda</taxon>
        <taxon>Insecta</taxon>
        <taxon>Pterygota</taxon>
        <taxon>Neoptera</taxon>
        <taxon>Paraneoptera</taxon>
        <taxon>Hemiptera</taxon>
        <taxon>Sternorrhyncha</taxon>
        <taxon>Aphidomorpha</taxon>
        <taxon>Aphidoidea</taxon>
        <taxon>Aphididae</taxon>
        <taxon>Lachninae</taxon>
        <taxon>Cinara</taxon>
    </lineage>
</organism>
<name>A0A5E4NIS1_9HEMI</name>
<accession>A0A5E4NIS1</accession>
<keyword evidence="1" id="KW-0472">Membrane</keyword>
<dbReference type="EMBL" id="CABPRJ010001943">
    <property type="protein sequence ID" value="VVC42271.1"/>
    <property type="molecule type" value="Genomic_DNA"/>
</dbReference>
<evidence type="ECO:0008006" key="4">
    <source>
        <dbReference type="Google" id="ProtNLM"/>
    </source>
</evidence>
<sequence>MFYEMRDAKRYDAGPTSSSSCLGRCWVLVAMCGLLITVSFIGMTLWLGMNSRPDVIPASAYQPPSHAAPPSPNVHRPHLHYETTSATTKSAFPTTDYDAMPTTSIKNKKGRIEIVEHEKIQAGKVEPTTLPAAISTRVVDAKLGRPHDGATGGGARIAEVKLGDGVSPMEEETAAESSGVNGVKKKSEVVYPNWSDLPEGKIATAEDEPELQEEFRPYSPYVDDLQPDAQKFNPIPAFSYLKEHPVRLTGKDIRPPGGTAETDEYPYFYPQFEDVVQTATAPDEKSSTANNPLFGFLRKRLQDVRDWLAQSGVRKNQSQWIQMVDAVNQSLYTKNATIVLSKLREMYANTSDVAADTPVASLIYPAAAGNDSAASLVSFGLLAIDLFLLHNVQQIALNEDPAAEQQMLNDPDVVALNSLFLPPDRVKQLRSANSRVLSDDRRDKRPKGFVSELMEFVNGGLRAVLNLSRAYRSSSRAAKAEGKSVGDGPAAVAVSGSSLDCIWTLYCRNLDKTAKLDGPYGFLAKMNSLGLRLMMGEFPVERALEHLIKESTHGWRRLNCDRLFPRCNGEKAKQVVIDTALGQNPSSSDDSKSS</sequence>
<dbReference type="AlphaFoldDB" id="A0A5E4NIS1"/>
<gene>
    <name evidence="2" type="ORF">CINCED_3A001779</name>
</gene>
<dbReference type="Proteomes" id="UP000325440">
    <property type="component" value="Unassembled WGS sequence"/>
</dbReference>
<keyword evidence="3" id="KW-1185">Reference proteome</keyword>
<protein>
    <recommendedName>
        <fullName evidence="4">Transmembrane protein</fullName>
    </recommendedName>
</protein>